<dbReference type="SUPFAM" id="SSF53098">
    <property type="entry name" value="Ribonuclease H-like"/>
    <property type="match status" value="1"/>
</dbReference>
<dbReference type="PANTHER" id="PTHR46889:SF4">
    <property type="entry name" value="TRANSPOSASE INSO FOR INSERTION SEQUENCE ELEMENT IS911B-RELATED"/>
    <property type="match status" value="1"/>
</dbReference>
<dbReference type="AlphaFoldDB" id="A0A8E0WN14"/>
<protein>
    <submittedName>
        <fullName evidence="2">Integrase core domain protein</fullName>
    </submittedName>
</protein>
<dbReference type="InterPro" id="IPR001584">
    <property type="entry name" value="Integrase_cat-core"/>
</dbReference>
<name>A0A8E0WN14_9RICK</name>
<dbReference type="InterPro" id="IPR012337">
    <property type="entry name" value="RNaseH-like_sf"/>
</dbReference>
<dbReference type="Gene3D" id="3.30.420.10">
    <property type="entry name" value="Ribonuclease H-like superfamily/Ribonuclease H"/>
    <property type="match status" value="1"/>
</dbReference>
<comment type="caution">
    <text evidence="2">The sequence shown here is derived from an EMBL/GenBank/DDBJ whole genome shotgun (WGS) entry which is preliminary data.</text>
</comment>
<dbReference type="Pfam" id="PF13333">
    <property type="entry name" value="rve_2"/>
    <property type="match status" value="1"/>
</dbReference>
<dbReference type="GO" id="GO:0015074">
    <property type="term" value="P:DNA integration"/>
    <property type="evidence" value="ECO:0007669"/>
    <property type="project" value="InterPro"/>
</dbReference>
<feature type="domain" description="Integrase catalytic" evidence="1">
    <location>
        <begin position="1"/>
        <end position="139"/>
    </location>
</feature>
<dbReference type="PANTHER" id="PTHR46889">
    <property type="entry name" value="TRANSPOSASE INSF FOR INSERTION SEQUENCE IS3B-RELATED"/>
    <property type="match status" value="1"/>
</dbReference>
<sequence>MYLVAIIDWHSKAILSYKLSNSMDVSLVTDVLKDALNKYSAPQIFNSDQGSQYTGHEHTGILKENNIQISMNGKGRSIDNIVIERFFRTLKYNCIFINDFKNIAELKDGIDKYMDKYNNQRFHSSIGYKKPMNVYLDYLQNAA</sequence>
<dbReference type="PROSITE" id="PS50994">
    <property type="entry name" value="INTEGRASE"/>
    <property type="match status" value="1"/>
</dbReference>
<evidence type="ECO:0000313" key="2">
    <source>
        <dbReference type="EMBL" id="KDO03615.1"/>
    </source>
</evidence>
<dbReference type="GO" id="GO:0003676">
    <property type="term" value="F:nucleic acid binding"/>
    <property type="evidence" value="ECO:0007669"/>
    <property type="project" value="InterPro"/>
</dbReference>
<dbReference type="InterPro" id="IPR036397">
    <property type="entry name" value="RNaseH_sf"/>
</dbReference>
<organism evidence="2 3">
    <name type="scientific">Rickettsia tamurae subsp. buchneri</name>
    <dbReference type="NCBI Taxonomy" id="1462938"/>
    <lineage>
        <taxon>Bacteria</taxon>
        <taxon>Pseudomonadati</taxon>
        <taxon>Pseudomonadota</taxon>
        <taxon>Alphaproteobacteria</taxon>
        <taxon>Rickettsiales</taxon>
        <taxon>Rickettsiaceae</taxon>
        <taxon>Rickettsieae</taxon>
        <taxon>Rickettsia</taxon>
        <taxon>spotted fever group</taxon>
    </lineage>
</organism>
<proteinExistence type="predicted"/>
<dbReference type="InterPro" id="IPR050900">
    <property type="entry name" value="Transposase_IS3/IS150/IS904"/>
</dbReference>
<keyword evidence="3" id="KW-1185">Reference proteome</keyword>
<accession>A0A8E0WN14</accession>
<evidence type="ECO:0000259" key="1">
    <source>
        <dbReference type="PROSITE" id="PS50994"/>
    </source>
</evidence>
<dbReference type="EMBL" id="JFKF01000018">
    <property type="protein sequence ID" value="KDO03615.1"/>
    <property type="molecule type" value="Genomic_DNA"/>
</dbReference>
<reference evidence="2 3" key="1">
    <citation type="submission" date="2014-02" db="EMBL/GenBank/DDBJ databases">
        <title>Draft genome sequence of Rickettsia buchneri sp. nov. ISO7T.</title>
        <authorList>
            <person name="Felsheim R.F."/>
            <person name="Kurtti T.J."/>
            <person name="Munderloh U.G."/>
        </authorList>
    </citation>
    <scope>NUCLEOTIDE SEQUENCE [LARGE SCALE GENOMIC DNA]</scope>
    <source>
        <strain evidence="2 3">ISO7</strain>
    </source>
</reference>
<dbReference type="Pfam" id="PF00665">
    <property type="entry name" value="rve"/>
    <property type="match status" value="1"/>
</dbReference>
<dbReference type="Proteomes" id="UP000027161">
    <property type="component" value="Unassembled WGS sequence"/>
</dbReference>
<gene>
    <name evidence="2" type="ORF">REISMN_00720</name>
</gene>
<evidence type="ECO:0000313" key="3">
    <source>
        <dbReference type="Proteomes" id="UP000027161"/>
    </source>
</evidence>